<keyword evidence="2" id="KW-1185">Reference proteome</keyword>
<proteinExistence type="predicted"/>
<reference evidence="1" key="1">
    <citation type="submission" date="2021-01" db="EMBL/GenBank/DDBJ databases">
        <authorList>
            <person name="Li R."/>
            <person name="Bekaert M."/>
        </authorList>
    </citation>
    <scope>NUCLEOTIDE SEQUENCE</scope>
    <source>
        <strain evidence="1">Farmed</strain>
    </source>
</reference>
<name>A0A812DEQ6_ACAPH</name>
<evidence type="ECO:0000313" key="1">
    <source>
        <dbReference type="EMBL" id="CAE1301505.1"/>
    </source>
</evidence>
<dbReference type="Proteomes" id="UP000597762">
    <property type="component" value="Unassembled WGS sequence"/>
</dbReference>
<dbReference type="EMBL" id="CAHIKZ030003537">
    <property type="protein sequence ID" value="CAE1301505.1"/>
    <property type="molecule type" value="Genomic_DNA"/>
</dbReference>
<comment type="caution">
    <text evidence="1">The sequence shown here is derived from an EMBL/GenBank/DDBJ whole genome shotgun (WGS) entry which is preliminary data.</text>
</comment>
<evidence type="ECO:0000313" key="2">
    <source>
        <dbReference type="Proteomes" id="UP000597762"/>
    </source>
</evidence>
<sequence length="205" mass="21884">MFLSDSLSLFLSTLPSFFHFFTETSPRLLYEPSYLDARDLAGQGAARPSSPWQIIRSPLFEAPLTSLSATACPLRHQLTPAATSSILLTLAASSSLQLTPALPAHSCSLQLIPAVSSSHLQLPAVSSLPLQLPAISGSLLQRFTDVQRPVPTSGYRSRTNNGPSAFVILLCYCQLLAFAPPFLVVRSIGTHPSRPAATSGDPDVI</sequence>
<organism evidence="1 2">
    <name type="scientific">Acanthosepion pharaonis</name>
    <name type="common">Pharaoh cuttlefish</name>
    <name type="synonym">Sepia pharaonis</name>
    <dbReference type="NCBI Taxonomy" id="158019"/>
    <lineage>
        <taxon>Eukaryota</taxon>
        <taxon>Metazoa</taxon>
        <taxon>Spiralia</taxon>
        <taxon>Lophotrochozoa</taxon>
        <taxon>Mollusca</taxon>
        <taxon>Cephalopoda</taxon>
        <taxon>Coleoidea</taxon>
        <taxon>Decapodiformes</taxon>
        <taxon>Sepiida</taxon>
        <taxon>Sepiina</taxon>
        <taxon>Sepiidae</taxon>
        <taxon>Acanthosepion</taxon>
    </lineage>
</organism>
<gene>
    <name evidence="1" type="ORF">SPHA_54483</name>
</gene>
<dbReference type="AlphaFoldDB" id="A0A812DEQ6"/>
<accession>A0A812DEQ6</accession>
<protein>
    <submittedName>
        <fullName evidence="1">Uncharacterized protein</fullName>
    </submittedName>
</protein>